<evidence type="ECO:0000256" key="6">
    <source>
        <dbReference type="ARBA" id="ARBA00022842"/>
    </source>
</evidence>
<comment type="cofactor">
    <cofactor evidence="1">
        <name>Mg(2+)</name>
        <dbReference type="ChEBI" id="CHEBI:18420"/>
    </cofactor>
</comment>
<dbReference type="InterPro" id="IPR036702">
    <property type="entry name" value="ComB-like_sf"/>
</dbReference>
<gene>
    <name evidence="8" type="ORF">Q7514_20855</name>
</gene>
<reference evidence="8 9" key="1">
    <citation type="submission" date="2023-07" db="EMBL/GenBank/DDBJ databases">
        <authorList>
            <person name="Girao M."/>
            <person name="Carvalho M.F."/>
        </authorList>
    </citation>
    <scope>NUCLEOTIDE SEQUENCE [LARGE SCALE GENOMIC DNA]</scope>
    <source>
        <strain evidence="8 9">YIM65754</strain>
    </source>
</reference>
<protein>
    <recommendedName>
        <fullName evidence="4">Probable 2-phosphosulfolactate phosphatase</fullName>
        <ecNumber evidence="3">3.1.3.71</ecNumber>
    </recommendedName>
</protein>
<keyword evidence="5" id="KW-0378">Hydrolase</keyword>
<evidence type="ECO:0000256" key="2">
    <source>
        <dbReference type="ARBA" id="ARBA00009997"/>
    </source>
</evidence>
<dbReference type="EC" id="3.1.3.71" evidence="3"/>
<evidence type="ECO:0000256" key="1">
    <source>
        <dbReference type="ARBA" id="ARBA00001946"/>
    </source>
</evidence>
<dbReference type="EMBL" id="JAUTXY010000010">
    <property type="protein sequence ID" value="MEE2059977.1"/>
    <property type="molecule type" value="Genomic_DNA"/>
</dbReference>
<organism evidence="8 9">
    <name type="scientific">Rhodococcus artemisiae</name>
    <dbReference type="NCBI Taxonomy" id="714159"/>
    <lineage>
        <taxon>Bacteria</taxon>
        <taxon>Bacillati</taxon>
        <taxon>Actinomycetota</taxon>
        <taxon>Actinomycetes</taxon>
        <taxon>Mycobacteriales</taxon>
        <taxon>Nocardiaceae</taxon>
        <taxon>Rhodococcus</taxon>
    </lineage>
</organism>
<dbReference type="Pfam" id="PF04029">
    <property type="entry name" value="2-ph_phosp"/>
    <property type="match status" value="1"/>
</dbReference>
<dbReference type="RefSeq" id="WP_330135262.1">
    <property type="nucleotide sequence ID" value="NZ_JAUTXY010000010.1"/>
</dbReference>
<accession>A0ABU7LFE3</accession>
<evidence type="ECO:0000256" key="3">
    <source>
        <dbReference type="ARBA" id="ARBA00012953"/>
    </source>
</evidence>
<evidence type="ECO:0000313" key="9">
    <source>
        <dbReference type="Proteomes" id="UP001336020"/>
    </source>
</evidence>
<evidence type="ECO:0000313" key="8">
    <source>
        <dbReference type="EMBL" id="MEE2059977.1"/>
    </source>
</evidence>
<dbReference type="SUPFAM" id="SSF142823">
    <property type="entry name" value="ComB-like"/>
    <property type="match status" value="1"/>
</dbReference>
<comment type="caution">
    <text evidence="8">The sequence shown here is derived from an EMBL/GenBank/DDBJ whole genome shotgun (WGS) entry which is preliminary data.</text>
</comment>
<comment type="catalytic activity">
    <reaction evidence="7">
        <text>(2R)-O-phospho-3-sulfolactate + H2O = (2R)-3-sulfolactate + phosphate</text>
        <dbReference type="Rhea" id="RHEA:23416"/>
        <dbReference type="ChEBI" id="CHEBI:15377"/>
        <dbReference type="ChEBI" id="CHEBI:15597"/>
        <dbReference type="ChEBI" id="CHEBI:43474"/>
        <dbReference type="ChEBI" id="CHEBI:58738"/>
        <dbReference type="EC" id="3.1.3.71"/>
    </reaction>
</comment>
<proteinExistence type="inferred from homology"/>
<dbReference type="PANTHER" id="PTHR37311:SF1">
    <property type="entry name" value="2-PHOSPHOSULFOLACTATE PHOSPHATASE-RELATED"/>
    <property type="match status" value="1"/>
</dbReference>
<name>A0ABU7LFE3_9NOCA</name>
<evidence type="ECO:0000256" key="4">
    <source>
        <dbReference type="ARBA" id="ARBA00021948"/>
    </source>
</evidence>
<dbReference type="InterPro" id="IPR005238">
    <property type="entry name" value="ComB-like"/>
</dbReference>
<dbReference type="PANTHER" id="PTHR37311">
    <property type="entry name" value="2-PHOSPHOSULFOLACTATE PHOSPHATASE-RELATED"/>
    <property type="match status" value="1"/>
</dbReference>
<sequence>MNTAHRQRDSRIRFDWGLRGAAAIAEGADVAVVVDVLSFTTTLSVALDAGIDVLPYRWRDETAAAHAAAHDAVLAVGRQEMTPGAVSRSPGTIRSARTVERLVLPSPNGSSIAYDLDSRASTCLGASLRNFHAVAEWIARHHPTAVVSVVAAGERWPDGSLRPAVEDLWGTGAVIAGLVDTHGFGSLSPEAEQARAAWNAVAGRVTSALQDCASGRELALIGFADDIAIASEVRRSNCVPILRDHRFVDASGTLPVQALADR</sequence>
<evidence type="ECO:0000256" key="7">
    <source>
        <dbReference type="ARBA" id="ARBA00033711"/>
    </source>
</evidence>
<keyword evidence="9" id="KW-1185">Reference proteome</keyword>
<dbReference type="Proteomes" id="UP001336020">
    <property type="component" value="Unassembled WGS sequence"/>
</dbReference>
<evidence type="ECO:0000256" key="5">
    <source>
        <dbReference type="ARBA" id="ARBA00022801"/>
    </source>
</evidence>
<comment type="similarity">
    <text evidence="2">Belongs to the ComB family.</text>
</comment>
<keyword evidence="6" id="KW-0460">Magnesium</keyword>
<dbReference type="Gene3D" id="3.90.1560.10">
    <property type="entry name" value="ComB-like"/>
    <property type="match status" value="1"/>
</dbReference>